<protein>
    <submittedName>
        <fullName evidence="4">Cytochrome P450</fullName>
    </submittedName>
</protein>
<evidence type="ECO:0000256" key="2">
    <source>
        <dbReference type="RuleBase" id="RU000461"/>
    </source>
</evidence>
<dbReference type="PROSITE" id="PS00086">
    <property type="entry name" value="CYTOCHROME_P450"/>
    <property type="match status" value="1"/>
</dbReference>
<organism evidence="4 5">
    <name type="scientific">Actinomadura violacea</name>
    <dbReference type="NCBI Taxonomy" id="2819934"/>
    <lineage>
        <taxon>Bacteria</taxon>
        <taxon>Bacillati</taxon>
        <taxon>Actinomycetota</taxon>
        <taxon>Actinomycetes</taxon>
        <taxon>Streptosporangiales</taxon>
        <taxon>Thermomonosporaceae</taxon>
        <taxon>Actinomadura</taxon>
    </lineage>
</organism>
<dbReference type="PANTHER" id="PTHR46696">
    <property type="entry name" value="P450, PUTATIVE (EUROFUNG)-RELATED"/>
    <property type="match status" value="1"/>
</dbReference>
<name>A0ABS3S0T3_9ACTN</name>
<dbReference type="PANTHER" id="PTHR46696:SF1">
    <property type="entry name" value="CYTOCHROME P450 YJIB-RELATED"/>
    <property type="match status" value="1"/>
</dbReference>
<reference evidence="4 5" key="1">
    <citation type="submission" date="2021-03" db="EMBL/GenBank/DDBJ databases">
        <title>Actinomadura violae sp. nov., isolated from lichen in Thailand.</title>
        <authorList>
            <person name="Kanchanasin P."/>
            <person name="Saeng-In P."/>
            <person name="Phongsopitanun W."/>
            <person name="Yuki M."/>
            <person name="Kudo T."/>
            <person name="Ohkuma M."/>
            <person name="Tanasupawat S."/>
        </authorList>
    </citation>
    <scope>NUCLEOTIDE SEQUENCE [LARGE SCALE GENOMIC DNA]</scope>
    <source>
        <strain evidence="4 5">LCR2-06</strain>
    </source>
</reference>
<gene>
    <name evidence="4" type="ORF">J4709_30310</name>
</gene>
<dbReference type="InterPro" id="IPR002397">
    <property type="entry name" value="Cyt_P450_B"/>
</dbReference>
<evidence type="ECO:0000256" key="1">
    <source>
        <dbReference type="ARBA" id="ARBA00010617"/>
    </source>
</evidence>
<evidence type="ECO:0000256" key="3">
    <source>
        <dbReference type="SAM" id="MobiDB-lite"/>
    </source>
</evidence>
<feature type="region of interest" description="Disordered" evidence="3">
    <location>
        <begin position="1"/>
        <end position="38"/>
    </location>
</feature>
<dbReference type="SUPFAM" id="SSF48264">
    <property type="entry name" value="Cytochrome P450"/>
    <property type="match status" value="1"/>
</dbReference>
<dbReference type="InterPro" id="IPR036396">
    <property type="entry name" value="Cyt_P450_sf"/>
</dbReference>
<keyword evidence="5" id="KW-1185">Reference proteome</keyword>
<dbReference type="InterPro" id="IPR017972">
    <property type="entry name" value="Cyt_P450_CS"/>
</dbReference>
<comment type="caution">
    <text evidence="4">The sequence shown here is derived from an EMBL/GenBank/DDBJ whole genome shotgun (WGS) entry which is preliminary data.</text>
</comment>
<keyword evidence="2" id="KW-0560">Oxidoreductase</keyword>
<keyword evidence="2" id="KW-0408">Iron</keyword>
<dbReference type="PRINTS" id="PR00359">
    <property type="entry name" value="BP450"/>
</dbReference>
<comment type="similarity">
    <text evidence="1 2">Belongs to the cytochrome P450 family.</text>
</comment>
<dbReference type="InterPro" id="IPR001128">
    <property type="entry name" value="Cyt_P450"/>
</dbReference>
<dbReference type="EMBL" id="JAGEPF010000019">
    <property type="protein sequence ID" value="MBO2461875.1"/>
    <property type="molecule type" value="Genomic_DNA"/>
</dbReference>
<keyword evidence="2" id="KW-0479">Metal-binding</keyword>
<dbReference type="RefSeq" id="WP_208245547.1">
    <property type="nucleotide sequence ID" value="NZ_JAGEPF010000019.1"/>
</dbReference>
<keyword evidence="2" id="KW-0349">Heme</keyword>
<evidence type="ECO:0000313" key="4">
    <source>
        <dbReference type="EMBL" id="MBO2461875.1"/>
    </source>
</evidence>
<dbReference type="Proteomes" id="UP000680206">
    <property type="component" value="Unassembled WGS sequence"/>
</dbReference>
<keyword evidence="2" id="KW-0503">Monooxygenase</keyword>
<proteinExistence type="inferred from homology"/>
<dbReference type="Gene3D" id="1.10.630.10">
    <property type="entry name" value="Cytochrome P450"/>
    <property type="match status" value="1"/>
</dbReference>
<evidence type="ECO:0000313" key="5">
    <source>
        <dbReference type="Proteomes" id="UP000680206"/>
    </source>
</evidence>
<accession>A0ABS3S0T3</accession>
<sequence>MAIDAGLEQSATAPIRHPLDSDAEGVNRPGLHKNARYHEIRETGTGVAEVTRHDGTVAKLVTRYQDVEQVLRNQEVFSREAALDADAVDLEGTMLGLDLDGHAAVRGAVKDWFSPQAVERLRTVAGERAAEALAAMRAAGEPADLVTAFALPFSLDLICDMMGLPREDRLRFHGWGDAFLGTSEQTRVNAEESQVAMVTYLAGLVGERAGGTDDDLLTHIAAGAAGLSFDRQVKLPMTLVLGGWETVASSIGTQVHVLLTHPYEGHETAYSYLAAHPEAVPGAVTEMERLFSTTAADDLPRRVTREVTLPSGARLEPGELVIPSHDAANCDPRVFDDPHRMDFARTPNRHLSFGYGPHHCIGRHLGHMEVVTAVALLTRELPSLRLAVPSEEIERKPGHVINGPSALPVAWSPAGV</sequence>
<dbReference type="Pfam" id="PF00067">
    <property type="entry name" value="p450"/>
    <property type="match status" value="1"/>
</dbReference>